<dbReference type="EMBL" id="DAAYQX010000005">
    <property type="protein sequence ID" value="HAG5376142.1"/>
    <property type="molecule type" value="Genomic_DNA"/>
</dbReference>
<evidence type="ECO:0000256" key="1">
    <source>
        <dbReference type="SAM" id="SignalP"/>
    </source>
</evidence>
<gene>
    <name evidence="2" type="ORF">G8P63_002365</name>
</gene>
<reference evidence="2" key="2">
    <citation type="submission" date="2020-02" db="EMBL/GenBank/DDBJ databases">
        <authorList>
            <consortium name="NCBI Pathogen Detection Project"/>
        </authorList>
    </citation>
    <scope>NUCLEOTIDE SEQUENCE</scope>
    <source>
        <strain evidence="2">MA.CK_05/00002290</strain>
    </source>
</reference>
<accession>A0A765BUV5</accession>
<evidence type="ECO:0000313" key="2">
    <source>
        <dbReference type="EMBL" id="HAG5376142.1"/>
    </source>
</evidence>
<comment type="caution">
    <text evidence="2">The sequence shown here is derived from an EMBL/GenBank/DDBJ whole genome shotgun (WGS) entry which is preliminary data.</text>
</comment>
<keyword evidence="1" id="KW-0732">Signal</keyword>
<reference evidence="2" key="1">
    <citation type="journal article" date="2018" name="Genome Biol.">
        <title>SKESA: strategic k-mer extension for scrupulous assemblies.</title>
        <authorList>
            <person name="Souvorov A."/>
            <person name="Agarwala R."/>
            <person name="Lipman D.J."/>
        </authorList>
    </citation>
    <scope>NUCLEOTIDE SEQUENCE</scope>
    <source>
        <strain evidence="2">MA.CK_05/00002290</strain>
    </source>
</reference>
<organism evidence="2">
    <name type="scientific">Salmonella enterica</name>
    <name type="common">Salmonella choleraesuis</name>
    <dbReference type="NCBI Taxonomy" id="28901"/>
    <lineage>
        <taxon>Bacteria</taxon>
        <taxon>Pseudomonadati</taxon>
        <taxon>Pseudomonadota</taxon>
        <taxon>Gammaproteobacteria</taxon>
        <taxon>Enterobacterales</taxon>
        <taxon>Enterobacteriaceae</taxon>
        <taxon>Salmonella</taxon>
    </lineage>
</organism>
<feature type="signal peptide" evidence="1">
    <location>
        <begin position="1"/>
        <end position="21"/>
    </location>
</feature>
<proteinExistence type="predicted"/>
<feature type="chain" id="PRO_5027831810" evidence="1">
    <location>
        <begin position="22"/>
        <end position="166"/>
    </location>
</feature>
<dbReference type="AlphaFoldDB" id="A0A765BUV5"/>
<protein>
    <submittedName>
        <fullName evidence="2">Uncharacterized protein</fullName>
    </submittedName>
</protein>
<name>A0A765BUV5_SALER</name>
<sequence>MKSNIIKITLLSALLSPLAHAQWITNVEDDLFSGGQKAVMLGSLTSSGSAVIFDCSKGKLTASYVEEDKLTDDVPNLPMDLIIKIDGNAATKLDASLSRRNAQTLEITSDDSKSIIPLLKQLQNAKSKILVGVQTKDGGNQSSFSGNVSGSTSAVNSFVKACEITL</sequence>